<keyword evidence="10 11" id="KW-0472">Membrane</keyword>
<accession>A0AA49JUT3</accession>
<evidence type="ECO:0000256" key="10">
    <source>
        <dbReference type="ARBA" id="ARBA00023136"/>
    </source>
</evidence>
<dbReference type="Gene3D" id="2.30.42.10">
    <property type="match status" value="1"/>
</dbReference>
<protein>
    <recommendedName>
        <fullName evidence="11">Zinc metalloprotease</fullName>
        <ecNumber evidence="11">3.4.24.-</ecNumber>
    </recommendedName>
</protein>
<evidence type="ECO:0000256" key="6">
    <source>
        <dbReference type="ARBA" id="ARBA00022801"/>
    </source>
</evidence>
<organism evidence="14 15">
    <name type="scientific">Pseudogemmatithrix spongiicola</name>
    <dbReference type="NCBI Taxonomy" id="3062599"/>
    <lineage>
        <taxon>Bacteria</taxon>
        <taxon>Pseudomonadati</taxon>
        <taxon>Gemmatimonadota</taxon>
        <taxon>Gemmatimonadia</taxon>
        <taxon>Gemmatimonadales</taxon>
        <taxon>Gemmatimonadaceae</taxon>
        <taxon>Pseudogemmatithrix</taxon>
    </lineage>
</organism>
<sequence length="392" mass="41758">MLSWLAPLLVLGLVIFVHELGHFLAAKWAGVYAPRFSLGWGSPIWSFRRGETEYAISALPIGGYVRMASQEDEHASTLEGGPELRGDGAPVERSKHWDEHSMIPHGPKPIPPDRWFESKPLYKKLVILVAGVVMNVILAVVVSTGVFMYYGSGYLPAVVDSVVAERPAARAGMQRGDSIAAIDGVTIKRWDEVLTRVSAAPEQPLTFTVVRGGETLSLTITPEAQEIPSDSTGELRRVGRIGVGPRGTAQREPMAAGAAVVAGVNATVDMGASVLGVLGGLFKGNVSVSQLGGPVEIARASVTAAQSGLENMWALVAFLSINLAILNMLPIPLLDGGQIVLNLVEGAIRKPLPTVVKEWYARIGLAAILLLFVTVTFNDLKRLVTGWFGAGD</sequence>
<gene>
    <name evidence="14" type="primary">rseP</name>
    <name evidence="13" type="ORF">Strain138_001651</name>
    <name evidence="14" type="ORF">Strain318_001650</name>
</gene>
<dbReference type="CDD" id="cd06163">
    <property type="entry name" value="S2P-M50_PDZ_RseP-like"/>
    <property type="match status" value="1"/>
</dbReference>
<keyword evidence="9 11" id="KW-0482">Metalloprotease</keyword>
<dbReference type="AlphaFoldDB" id="A0AA49K123"/>
<dbReference type="Proteomes" id="UP001229955">
    <property type="component" value="Chromosome"/>
</dbReference>
<feature type="transmembrane region" description="Helical" evidence="11">
    <location>
        <begin position="359"/>
        <end position="377"/>
    </location>
</feature>
<keyword evidence="6 11" id="KW-0378">Hydrolase</keyword>
<dbReference type="KEGG" id="pspc:Strain318_001650"/>
<evidence type="ECO:0000256" key="7">
    <source>
        <dbReference type="ARBA" id="ARBA00022833"/>
    </source>
</evidence>
<dbReference type="EMBL" id="CP130612">
    <property type="protein sequence ID" value="WKW12366.1"/>
    <property type="molecule type" value="Genomic_DNA"/>
</dbReference>
<keyword evidence="5 11" id="KW-0812">Transmembrane</keyword>
<keyword evidence="11" id="KW-0479">Metal-binding</keyword>
<keyword evidence="7 11" id="KW-0862">Zinc</keyword>
<dbReference type="RefSeq" id="WP_367885242.1">
    <property type="nucleotide sequence ID" value="NZ_CP130612.1"/>
</dbReference>
<evidence type="ECO:0000256" key="8">
    <source>
        <dbReference type="ARBA" id="ARBA00022989"/>
    </source>
</evidence>
<dbReference type="InterPro" id="IPR008915">
    <property type="entry name" value="Peptidase_M50"/>
</dbReference>
<evidence type="ECO:0000256" key="4">
    <source>
        <dbReference type="ARBA" id="ARBA00022670"/>
    </source>
</evidence>
<evidence type="ECO:0000259" key="12">
    <source>
        <dbReference type="SMART" id="SM00228"/>
    </source>
</evidence>
<evidence type="ECO:0000313" key="13">
    <source>
        <dbReference type="EMBL" id="WKW12366.1"/>
    </source>
</evidence>
<dbReference type="Pfam" id="PF02163">
    <property type="entry name" value="Peptidase_M50"/>
    <property type="match status" value="1"/>
</dbReference>
<dbReference type="InterPro" id="IPR036034">
    <property type="entry name" value="PDZ_sf"/>
</dbReference>
<evidence type="ECO:0000256" key="2">
    <source>
        <dbReference type="ARBA" id="ARBA00004141"/>
    </source>
</evidence>
<evidence type="ECO:0000313" key="15">
    <source>
        <dbReference type="Proteomes" id="UP001229955"/>
    </source>
</evidence>
<reference evidence="14" key="1">
    <citation type="submission" date="2023-07" db="EMBL/GenBank/DDBJ databases">
        <authorList>
            <person name="Haufschild T."/>
            <person name="Kallscheuer N."/>
            <person name="Hammer J."/>
            <person name="Kohn T."/>
            <person name="Kabuu M."/>
            <person name="Jogler M."/>
            <person name="Wohfarth N."/>
            <person name="Heuer A."/>
            <person name="Rohde M."/>
            <person name="van Teeseling M.C.F."/>
            <person name="Jogler C."/>
        </authorList>
    </citation>
    <scope>NUCLEOTIDE SEQUENCE</scope>
    <source>
        <strain evidence="13">Strain 138</strain>
        <strain evidence="14">Strain 318</strain>
    </source>
</reference>
<dbReference type="GO" id="GO:0006508">
    <property type="term" value="P:proteolysis"/>
    <property type="evidence" value="ECO:0007669"/>
    <property type="project" value="UniProtKB-KW"/>
</dbReference>
<dbReference type="SUPFAM" id="SSF50156">
    <property type="entry name" value="PDZ domain-like"/>
    <property type="match status" value="1"/>
</dbReference>
<name>A0AA49K123_9BACT</name>
<accession>A0AA49K123</accession>
<keyword evidence="4" id="KW-0645">Protease</keyword>
<evidence type="ECO:0000313" key="14">
    <source>
        <dbReference type="EMBL" id="WKW15273.1"/>
    </source>
</evidence>
<dbReference type="GO" id="GO:0046872">
    <property type="term" value="F:metal ion binding"/>
    <property type="evidence" value="ECO:0007669"/>
    <property type="project" value="UniProtKB-KW"/>
</dbReference>
<feature type="transmembrane region" description="Helical" evidence="11">
    <location>
        <begin position="313"/>
        <end position="333"/>
    </location>
</feature>
<dbReference type="CDD" id="cd23081">
    <property type="entry name" value="cpPDZ_EcRseP-like"/>
    <property type="match status" value="1"/>
</dbReference>
<dbReference type="PANTHER" id="PTHR42837:SF2">
    <property type="entry name" value="MEMBRANE METALLOPROTEASE ARASP2, CHLOROPLASTIC-RELATED"/>
    <property type="match status" value="1"/>
</dbReference>
<comment type="similarity">
    <text evidence="3 11">Belongs to the peptidase M50B family.</text>
</comment>
<proteinExistence type="inferred from homology"/>
<dbReference type="Pfam" id="PF17820">
    <property type="entry name" value="PDZ_6"/>
    <property type="match status" value="1"/>
</dbReference>
<evidence type="ECO:0000256" key="11">
    <source>
        <dbReference type="RuleBase" id="RU362031"/>
    </source>
</evidence>
<keyword evidence="15" id="KW-1185">Reference proteome</keyword>
<evidence type="ECO:0000256" key="9">
    <source>
        <dbReference type="ARBA" id="ARBA00023049"/>
    </source>
</evidence>
<evidence type="ECO:0000256" key="5">
    <source>
        <dbReference type="ARBA" id="ARBA00022692"/>
    </source>
</evidence>
<dbReference type="EMBL" id="CP130613">
    <property type="protein sequence ID" value="WKW15273.1"/>
    <property type="molecule type" value="Genomic_DNA"/>
</dbReference>
<dbReference type="SMART" id="SM00228">
    <property type="entry name" value="PDZ"/>
    <property type="match status" value="1"/>
</dbReference>
<dbReference type="InterPro" id="IPR004387">
    <property type="entry name" value="Pept_M50_Zn"/>
</dbReference>
<comment type="cofactor">
    <cofactor evidence="1 11">
        <name>Zn(2+)</name>
        <dbReference type="ChEBI" id="CHEBI:29105"/>
    </cofactor>
</comment>
<feature type="transmembrane region" description="Helical" evidence="11">
    <location>
        <begin position="125"/>
        <end position="150"/>
    </location>
</feature>
<keyword evidence="8 11" id="KW-1133">Transmembrane helix</keyword>
<dbReference type="InterPro" id="IPR041489">
    <property type="entry name" value="PDZ_6"/>
</dbReference>
<dbReference type="NCBIfam" id="TIGR00054">
    <property type="entry name" value="RIP metalloprotease RseP"/>
    <property type="match status" value="1"/>
</dbReference>
<dbReference type="GO" id="GO:0016020">
    <property type="term" value="C:membrane"/>
    <property type="evidence" value="ECO:0007669"/>
    <property type="project" value="UniProtKB-SubCell"/>
</dbReference>
<feature type="domain" description="PDZ" evidence="12">
    <location>
        <begin position="135"/>
        <end position="213"/>
    </location>
</feature>
<evidence type="ECO:0000256" key="1">
    <source>
        <dbReference type="ARBA" id="ARBA00001947"/>
    </source>
</evidence>
<dbReference type="InterPro" id="IPR001478">
    <property type="entry name" value="PDZ"/>
</dbReference>
<evidence type="ECO:0000256" key="3">
    <source>
        <dbReference type="ARBA" id="ARBA00007931"/>
    </source>
</evidence>
<dbReference type="PANTHER" id="PTHR42837">
    <property type="entry name" value="REGULATOR OF SIGMA-E PROTEASE RSEP"/>
    <property type="match status" value="1"/>
</dbReference>
<comment type="subcellular location">
    <subcellularLocation>
        <location evidence="2">Membrane</location>
        <topology evidence="2">Multi-pass membrane protein</topology>
    </subcellularLocation>
</comment>
<dbReference type="EC" id="3.4.24.-" evidence="11"/>
<dbReference type="GO" id="GO:0004222">
    <property type="term" value="F:metalloendopeptidase activity"/>
    <property type="evidence" value="ECO:0007669"/>
    <property type="project" value="InterPro"/>
</dbReference>